<organism evidence="2 3">
    <name type="scientific">Candidatus Egerieousia excrementavium</name>
    <dbReference type="NCBI Taxonomy" id="2840778"/>
    <lineage>
        <taxon>Bacteria</taxon>
        <taxon>Pseudomonadati</taxon>
        <taxon>Bacteroidota</taxon>
        <taxon>Bacteroidia</taxon>
        <taxon>Bacteroidales</taxon>
        <taxon>Candidatus Egerieousia</taxon>
    </lineage>
</organism>
<keyword evidence="1" id="KW-0812">Transmembrane</keyword>
<dbReference type="Proteomes" id="UP000823635">
    <property type="component" value="Unassembled WGS sequence"/>
</dbReference>
<dbReference type="EMBL" id="JADINB010000010">
    <property type="protein sequence ID" value="MBO8428398.1"/>
    <property type="molecule type" value="Genomic_DNA"/>
</dbReference>
<protein>
    <submittedName>
        <fullName evidence="2">Bax inhibitor-1/YccA family protein</fullName>
    </submittedName>
</protein>
<feature type="transmembrane region" description="Helical" evidence="1">
    <location>
        <begin position="184"/>
        <end position="206"/>
    </location>
</feature>
<evidence type="ECO:0000313" key="2">
    <source>
        <dbReference type="EMBL" id="MBO8428398.1"/>
    </source>
</evidence>
<dbReference type="PIRSF" id="PIRSF009160">
    <property type="entry name" value="UCP009160"/>
    <property type="match status" value="1"/>
</dbReference>
<dbReference type="AlphaFoldDB" id="A0A9D9DKE6"/>
<dbReference type="PANTHER" id="PTHR41282:SF1">
    <property type="entry name" value="CONSERVED TRANSMEMBRANE PROTEIN-RELATED"/>
    <property type="match status" value="1"/>
</dbReference>
<feature type="transmembrane region" description="Helical" evidence="1">
    <location>
        <begin position="148"/>
        <end position="172"/>
    </location>
</feature>
<comment type="caution">
    <text evidence="2">The sequence shown here is derived from an EMBL/GenBank/DDBJ whole genome shotgun (WGS) entry which is preliminary data.</text>
</comment>
<keyword evidence="1" id="KW-1133">Transmembrane helix</keyword>
<dbReference type="Pfam" id="PF12811">
    <property type="entry name" value="BaxI_1"/>
    <property type="match status" value="1"/>
</dbReference>
<keyword evidence="1" id="KW-0472">Membrane</keyword>
<gene>
    <name evidence="2" type="ORF">IAC68_00490</name>
</gene>
<feature type="transmembrane region" description="Helical" evidence="1">
    <location>
        <begin position="59"/>
        <end position="79"/>
    </location>
</feature>
<dbReference type="InterPro" id="IPR010539">
    <property type="entry name" value="BaxI_1-like"/>
</dbReference>
<feature type="transmembrane region" description="Helical" evidence="1">
    <location>
        <begin position="218"/>
        <end position="236"/>
    </location>
</feature>
<evidence type="ECO:0000313" key="3">
    <source>
        <dbReference type="Proteomes" id="UP000823635"/>
    </source>
</evidence>
<accession>A0A9D9DKE6</accession>
<evidence type="ECO:0000256" key="1">
    <source>
        <dbReference type="SAM" id="Phobius"/>
    </source>
</evidence>
<dbReference type="PANTHER" id="PTHR41282">
    <property type="entry name" value="CONSERVED TRANSMEMBRANE PROTEIN-RELATED"/>
    <property type="match status" value="1"/>
</dbReference>
<feature type="transmembrane region" description="Helical" evidence="1">
    <location>
        <begin position="117"/>
        <end position="136"/>
    </location>
</feature>
<reference evidence="2" key="2">
    <citation type="journal article" date="2021" name="PeerJ">
        <title>Extensive microbial diversity within the chicken gut microbiome revealed by metagenomics and culture.</title>
        <authorList>
            <person name="Gilroy R."/>
            <person name="Ravi A."/>
            <person name="Getino M."/>
            <person name="Pursley I."/>
            <person name="Horton D.L."/>
            <person name="Alikhan N.F."/>
            <person name="Baker D."/>
            <person name="Gharbi K."/>
            <person name="Hall N."/>
            <person name="Watson M."/>
            <person name="Adriaenssens E.M."/>
            <person name="Foster-Nyarko E."/>
            <person name="Jarju S."/>
            <person name="Secka A."/>
            <person name="Antonio M."/>
            <person name="Oren A."/>
            <person name="Chaudhuri R.R."/>
            <person name="La Ragione R."/>
            <person name="Hildebrand F."/>
            <person name="Pallen M.J."/>
        </authorList>
    </citation>
    <scope>NUCLEOTIDE SEQUENCE</scope>
    <source>
        <strain evidence="2">15467</strain>
    </source>
</reference>
<sequence>MANPVLNNTTFKNIVIESDVARMSIKGTVYKSLALLLMVFAAGAFTWKVVNESIDPSAYTSWMFGGLIVGFILAMIITFKPKAAPWLSPLYAAAEGLVLGSVSAIYNNAFAATAPNIIVNAVLLTMLCAFIMLIFYRTGFIKVNGTFMRVLSVSLTTILVFYLGSWILSLFGVDMTLLHGATPLSIGISIIITAVAAFSLIMDYYTIEQSANLGAPKYMEWYCAFGFMVTLIWLYLEILSLLAKFASSDR</sequence>
<name>A0A9D9DKE6_9BACT</name>
<feature type="transmembrane region" description="Helical" evidence="1">
    <location>
        <begin position="28"/>
        <end position="47"/>
    </location>
</feature>
<proteinExistence type="predicted"/>
<feature type="transmembrane region" description="Helical" evidence="1">
    <location>
        <begin position="86"/>
        <end position="105"/>
    </location>
</feature>
<reference evidence="2" key="1">
    <citation type="submission" date="2020-10" db="EMBL/GenBank/DDBJ databases">
        <authorList>
            <person name="Gilroy R."/>
        </authorList>
    </citation>
    <scope>NUCLEOTIDE SEQUENCE</scope>
    <source>
        <strain evidence="2">15467</strain>
    </source>
</reference>